<dbReference type="AlphaFoldDB" id="A0A9X1IED1"/>
<dbReference type="InterPro" id="IPR043502">
    <property type="entry name" value="DNA/RNA_pol_sf"/>
</dbReference>
<reference evidence="3" key="1">
    <citation type="submission" date="2021-10" db="EMBL/GenBank/DDBJ databases">
        <title>Roseicella aerolatum sp. nov., isolated from aerosols of e-waste dismantling site.</title>
        <authorList>
            <person name="Qin T."/>
        </authorList>
    </citation>
    <scope>NUCLEOTIDE SEQUENCE</scope>
    <source>
        <strain evidence="3">GB24</strain>
    </source>
</reference>
<dbReference type="GO" id="GO:0006281">
    <property type="term" value="P:DNA repair"/>
    <property type="evidence" value="ECO:0007669"/>
    <property type="project" value="InterPro"/>
</dbReference>
<evidence type="ECO:0000313" key="4">
    <source>
        <dbReference type="Proteomes" id="UP001139311"/>
    </source>
</evidence>
<dbReference type="InterPro" id="IPR001126">
    <property type="entry name" value="UmuC"/>
</dbReference>
<keyword evidence="4" id="KW-1185">Reference proteome</keyword>
<dbReference type="InterPro" id="IPR050356">
    <property type="entry name" value="SulA_CellDiv_inhibitor"/>
</dbReference>
<comment type="caution">
    <text evidence="3">The sequence shown here is derived from an EMBL/GenBank/DDBJ whole genome shotgun (WGS) entry which is preliminary data.</text>
</comment>
<protein>
    <submittedName>
        <fullName evidence="3">DNA polymerase Y family protein</fullName>
    </submittedName>
</protein>
<organism evidence="3 4">
    <name type="scientific">Roseicella aerolata</name>
    <dbReference type="NCBI Taxonomy" id="2883479"/>
    <lineage>
        <taxon>Bacteria</taxon>
        <taxon>Pseudomonadati</taxon>
        <taxon>Pseudomonadota</taxon>
        <taxon>Alphaproteobacteria</taxon>
        <taxon>Acetobacterales</taxon>
        <taxon>Roseomonadaceae</taxon>
        <taxon>Roseicella</taxon>
    </lineage>
</organism>
<sequence>MRRIAALHLPLLPIERRRLSGAAAVWTTQGSRRRLIAVSPEAAAAGLRAGQALADAQAILPELVLHPHAPEADAAWLRRLAYWALCITPLPALDPPDGLLLDVTGVAHLHGGGAPHEASLRGDPGEEALRRTLVTRFARAGITVHAAIAGTAEAASGLARMGIGIVVPPGEEASAIAPLPLHALRLPPSTISALHRLGLRRIGDLLRQPRGPLARRFGAALPAVLDAATGTRPRPLRPLRPPPDFLAARDFLEPVVTREAVDATLALLLPALCRQLAEAGQGARRFVLRAFRVDGAVQTVAIGTGLPSRDPRHVARLFRERLERLEPGFGFERLVLEARATAPLAAAQVSLPGEGHASPDMRRQALAELLDRLVQRVEVWRPAPRASHWPERATWRVGPFESVQIPPGWPGSGPRPVRLLRRPLQLSAVALLPDAPPSLLRLGRTSWRVTRAEGPERIAPEWWRERPDRPFRDYYRVELASGARLWVCRPGVAVPGEPVTWWLHGRFA</sequence>
<dbReference type="PANTHER" id="PTHR35369">
    <property type="entry name" value="BLR3025 PROTEIN-RELATED"/>
    <property type="match status" value="1"/>
</dbReference>
<evidence type="ECO:0000313" key="3">
    <source>
        <dbReference type="EMBL" id="MCB4822857.1"/>
    </source>
</evidence>
<dbReference type="CDD" id="cd03468">
    <property type="entry name" value="PolY_like"/>
    <property type="match status" value="1"/>
</dbReference>
<dbReference type="SUPFAM" id="SSF56672">
    <property type="entry name" value="DNA/RNA polymerases"/>
    <property type="match status" value="1"/>
</dbReference>
<dbReference type="Proteomes" id="UP001139311">
    <property type="component" value="Unassembled WGS sequence"/>
</dbReference>
<accession>A0A9X1IED1</accession>
<evidence type="ECO:0000256" key="1">
    <source>
        <dbReference type="ARBA" id="ARBA00022763"/>
    </source>
</evidence>
<evidence type="ECO:0000259" key="2">
    <source>
        <dbReference type="Pfam" id="PF00817"/>
    </source>
</evidence>
<dbReference type="EMBL" id="JAJAQI010000019">
    <property type="protein sequence ID" value="MCB4822857.1"/>
    <property type="molecule type" value="Genomic_DNA"/>
</dbReference>
<dbReference type="RefSeq" id="WP_226608902.1">
    <property type="nucleotide sequence ID" value="NZ_JAJAQI010000019.1"/>
</dbReference>
<name>A0A9X1IED1_9PROT</name>
<proteinExistence type="predicted"/>
<gene>
    <name evidence="3" type="ORF">LHA35_14050</name>
</gene>
<feature type="domain" description="UmuC" evidence="2">
    <location>
        <begin position="18"/>
        <end position="154"/>
    </location>
</feature>
<dbReference type="Pfam" id="PF00817">
    <property type="entry name" value="IMS"/>
    <property type="match status" value="1"/>
</dbReference>
<dbReference type="PANTHER" id="PTHR35369:SF2">
    <property type="entry name" value="BLR3025 PROTEIN"/>
    <property type="match status" value="1"/>
</dbReference>
<keyword evidence="1" id="KW-0227">DNA damage</keyword>